<comment type="subcellular location">
    <subcellularLocation>
        <location evidence="1">Nucleus</location>
    </subcellularLocation>
</comment>
<keyword evidence="2" id="KW-0805">Transcription regulation</keyword>
<dbReference type="SUPFAM" id="SSF47113">
    <property type="entry name" value="Histone-fold"/>
    <property type="match status" value="1"/>
</dbReference>
<dbReference type="STRING" id="1754192.A0A1Y1XA99"/>
<evidence type="ECO:0000256" key="6">
    <source>
        <dbReference type="ARBA" id="ARBA00023242"/>
    </source>
</evidence>
<evidence type="ECO:0000259" key="9">
    <source>
        <dbReference type="Pfam" id="PF00125"/>
    </source>
</evidence>
<dbReference type="GO" id="GO:0046982">
    <property type="term" value="F:protein heterodimerization activity"/>
    <property type="evidence" value="ECO:0007669"/>
    <property type="project" value="InterPro"/>
</dbReference>
<evidence type="ECO:0000313" key="11">
    <source>
        <dbReference type="Proteomes" id="UP000193944"/>
    </source>
</evidence>
<comment type="caution">
    <text evidence="10">The sequence shown here is derived from an EMBL/GenBank/DDBJ whole genome shotgun (WGS) entry which is preliminary data.</text>
</comment>
<dbReference type="Proteomes" id="UP000193944">
    <property type="component" value="Unassembled WGS sequence"/>
</dbReference>
<name>A0A1Y1XA99_9FUNG</name>
<dbReference type="AlphaFoldDB" id="A0A1Y1XA99"/>
<feature type="region of interest" description="Disordered" evidence="8">
    <location>
        <begin position="241"/>
        <end position="271"/>
    </location>
</feature>
<feature type="domain" description="Core Histone H2A/H2B/H3" evidence="9">
    <location>
        <begin position="87"/>
        <end position="162"/>
    </location>
</feature>
<dbReference type="FunFam" id="1.10.20.10:FF:000006">
    <property type="entry name" value="Nuclear transcription factor Y subunit gamma"/>
    <property type="match status" value="1"/>
</dbReference>
<accession>A0A1Y1XA99</accession>
<protein>
    <submittedName>
        <fullName evidence="10">Histone-fold-containing protein</fullName>
    </submittedName>
</protein>
<feature type="compositionally biased region" description="Polar residues" evidence="8">
    <location>
        <begin position="253"/>
        <end position="263"/>
    </location>
</feature>
<dbReference type="Pfam" id="PF00125">
    <property type="entry name" value="Histone"/>
    <property type="match status" value="1"/>
</dbReference>
<dbReference type="OrthoDB" id="1272441at2759"/>
<dbReference type="GO" id="GO:0001228">
    <property type="term" value="F:DNA-binding transcription activator activity, RNA polymerase II-specific"/>
    <property type="evidence" value="ECO:0007669"/>
    <property type="project" value="TreeGrafter"/>
</dbReference>
<evidence type="ECO:0000256" key="8">
    <source>
        <dbReference type="SAM" id="MobiDB-lite"/>
    </source>
</evidence>
<evidence type="ECO:0000256" key="2">
    <source>
        <dbReference type="ARBA" id="ARBA00023015"/>
    </source>
</evidence>
<dbReference type="CDD" id="cd22908">
    <property type="entry name" value="HFD_NFYC-like"/>
    <property type="match status" value="1"/>
</dbReference>
<reference evidence="10 11" key="1">
    <citation type="submission" date="2016-08" db="EMBL/GenBank/DDBJ databases">
        <title>A Parts List for Fungal Cellulosomes Revealed by Comparative Genomics.</title>
        <authorList>
            <consortium name="DOE Joint Genome Institute"/>
            <person name="Haitjema C.H."/>
            <person name="Gilmore S.P."/>
            <person name="Henske J.K."/>
            <person name="Solomon K.V."/>
            <person name="De Groot R."/>
            <person name="Kuo A."/>
            <person name="Mondo S.J."/>
            <person name="Salamov A.A."/>
            <person name="Labutti K."/>
            <person name="Zhao Z."/>
            <person name="Chiniquy J."/>
            <person name="Barry K."/>
            <person name="Brewer H.M."/>
            <person name="Purvine S.O."/>
            <person name="Wright A.T."/>
            <person name="Boxma B."/>
            <person name="Van Alen T."/>
            <person name="Hackstein J.H."/>
            <person name="Baker S.E."/>
            <person name="Grigoriev I.V."/>
            <person name="O'Malley M.A."/>
        </authorList>
    </citation>
    <scope>NUCLEOTIDE SEQUENCE [LARGE SCALE GENOMIC DNA]</scope>
    <source>
        <strain evidence="10 11">S4</strain>
    </source>
</reference>
<dbReference type="InterPro" id="IPR009072">
    <property type="entry name" value="Histone-fold"/>
</dbReference>
<dbReference type="Gene3D" id="1.10.20.10">
    <property type="entry name" value="Histone, subunit A"/>
    <property type="match status" value="1"/>
</dbReference>
<gene>
    <name evidence="10" type="ORF">BCR32DRAFT_161941</name>
</gene>
<keyword evidence="5" id="KW-0804">Transcription</keyword>
<comment type="similarity">
    <text evidence="7">Belongs to the NFYC/HAP5 subunit family.</text>
</comment>
<evidence type="ECO:0000256" key="4">
    <source>
        <dbReference type="ARBA" id="ARBA00023159"/>
    </source>
</evidence>
<evidence type="ECO:0000256" key="3">
    <source>
        <dbReference type="ARBA" id="ARBA00023125"/>
    </source>
</evidence>
<dbReference type="GO" id="GO:0016602">
    <property type="term" value="C:CCAAT-binding factor complex"/>
    <property type="evidence" value="ECO:0007669"/>
    <property type="project" value="TreeGrafter"/>
</dbReference>
<dbReference type="PANTHER" id="PTHR10252:SF8">
    <property type="entry name" value="NUCLEAR TRANSCRIPTION FACTOR Y SUBUNIT GAMMA"/>
    <property type="match status" value="1"/>
</dbReference>
<feature type="non-terminal residue" evidence="10">
    <location>
        <position position="1"/>
    </location>
</feature>
<evidence type="ECO:0000256" key="1">
    <source>
        <dbReference type="ARBA" id="ARBA00004123"/>
    </source>
</evidence>
<keyword evidence="3" id="KW-0238">DNA-binding</keyword>
<dbReference type="InterPro" id="IPR050568">
    <property type="entry name" value="Transcr_DNA_Rep_Reg"/>
</dbReference>
<sequence>FFFFLIFIYFYEEYFLKLINRKVLIKGNILNSNILNSNILIMADQQQHIPQASTDHQSQLHVQQQLQDAQQTHIIQAFWQNQLINIEQTTTEFKSHSLPIARIKKVMKSDDDVKTLMISAEAPMIFAKACEIFIEELTLRAWMHAEENKRRTLQKSDIATAVSKSDMYDFLIDIVPRDIDLIKASSKSKGPENDLFDHSYGYYHTSQIPPFAAIPTNITEYAFQVNQHEQLQQYHLQQLQQYQQQQQQQQQQDTSQVQGQPVDQRNDVQKS</sequence>
<keyword evidence="6" id="KW-0539">Nucleus</keyword>
<proteinExistence type="inferred from homology"/>
<dbReference type="EMBL" id="MCFG01000090">
    <property type="protein sequence ID" value="ORX82647.1"/>
    <property type="molecule type" value="Genomic_DNA"/>
</dbReference>
<dbReference type="GO" id="GO:0000978">
    <property type="term" value="F:RNA polymerase II cis-regulatory region sequence-specific DNA binding"/>
    <property type="evidence" value="ECO:0007669"/>
    <property type="project" value="TreeGrafter"/>
</dbReference>
<reference evidence="10 11" key="2">
    <citation type="submission" date="2016-08" db="EMBL/GenBank/DDBJ databases">
        <title>Pervasive Adenine N6-methylation of Active Genes in Fungi.</title>
        <authorList>
            <consortium name="DOE Joint Genome Institute"/>
            <person name="Mondo S.J."/>
            <person name="Dannebaum R.O."/>
            <person name="Kuo R.C."/>
            <person name="Labutti K."/>
            <person name="Haridas S."/>
            <person name="Kuo A."/>
            <person name="Salamov A."/>
            <person name="Ahrendt S.R."/>
            <person name="Lipzen A."/>
            <person name="Sullivan W."/>
            <person name="Andreopoulos W.B."/>
            <person name="Clum A."/>
            <person name="Lindquist E."/>
            <person name="Daum C."/>
            <person name="Ramamoorthy G.K."/>
            <person name="Gryganskyi A."/>
            <person name="Culley D."/>
            <person name="Magnuson J.K."/>
            <person name="James T.Y."/>
            <person name="O'Malley M.A."/>
            <person name="Stajich J.E."/>
            <person name="Spatafora J.W."/>
            <person name="Visel A."/>
            <person name="Grigoriev I.V."/>
        </authorList>
    </citation>
    <scope>NUCLEOTIDE SEQUENCE [LARGE SCALE GENOMIC DNA]</scope>
    <source>
        <strain evidence="10 11">S4</strain>
    </source>
</reference>
<evidence type="ECO:0000256" key="5">
    <source>
        <dbReference type="ARBA" id="ARBA00023163"/>
    </source>
</evidence>
<evidence type="ECO:0000256" key="7">
    <source>
        <dbReference type="ARBA" id="ARBA00038129"/>
    </source>
</evidence>
<keyword evidence="4" id="KW-0010">Activator</keyword>
<evidence type="ECO:0000313" key="10">
    <source>
        <dbReference type="EMBL" id="ORX82647.1"/>
    </source>
</evidence>
<feature type="compositionally biased region" description="Low complexity" evidence="8">
    <location>
        <begin position="241"/>
        <end position="252"/>
    </location>
</feature>
<keyword evidence="11" id="KW-1185">Reference proteome</keyword>
<dbReference type="InterPro" id="IPR007125">
    <property type="entry name" value="H2A/H2B/H3"/>
</dbReference>
<organism evidence="10 11">
    <name type="scientific">Anaeromyces robustus</name>
    <dbReference type="NCBI Taxonomy" id="1754192"/>
    <lineage>
        <taxon>Eukaryota</taxon>
        <taxon>Fungi</taxon>
        <taxon>Fungi incertae sedis</taxon>
        <taxon>Chytridiomycota</taxon>
        <taxon>Chytridiomycota incertae sedis</taxon>
        <taxon>Neocallimastigomycetes</taxon>
        <taxon>Neocallimastigales</taxon>
        <taxon>Neocallimastigaceae</taxon>
        <taxon>Anaeromyces</taxon>
    </lineage>
</organism>
<dbReference type="PANTHER" id="PTHR10252">
    <property type="entry name" value="HISTONE-LIKE TRANSCRIPTION FACTOR CCAAT-RELATED"/>
    <property type="match status" value="1"/>
</dbReference>